<comment type="caution">
    <text evidence="1">The sequence shown here is derived from an EMBL/GenBank/DDBJ whole genome shotgun (WGS) entry which is preliminary data.</text>
</comment>
<dbReference type="RefSeq" id="WP_168936445.1">
    <property type="nucleotide sequence ID" value="NZ_JABAFY010000074.1"/>
</dbReference>
<sequence>MSFQTRSDDAFAQDVVRSFRKLSATGAPVFLPSGMHLLRVGVEGDAVDEHGCHSFLFTAEENLNFLIRKAEWDDKACTLNPGEIIRKIVLKEGEACRVRFLVPEGIPVIMICADAICVTPAFSGMDGSLILGPGFVEAAPNAPPAPVMADIHYVYGNEGIREIK</sequence>
<accession>A0A848CI83</accession>
<gene>
    <name evidence="1" type="ORF">HF854_11685</name>
</gene>
<dbReference type="EMBL" id="JABAFY010000074">
    <property type="protein sequence ID" value="NME53156.1"/>
    <property type="molecule type" value="Genomic_DNA"/>
</dbReference>
<evidence type="ECO:0000313" key="1">
    <source>
        <dbReference type="EMBL" id="NME53156.1"/>
    </source>
</evidence>
<organism evidence="1 2">
    <name type="scientific">Desulfovibrio piger</name>
    <dbReference type="NCBI Taxonomy" id="901"/>
    <lineage>
        <taxon>Bacteria</taxon>
        <taxon>Pseudomonadati</taxon>
        <taxon>Thermodesulfobacteriota</taxon>
        <taxon>Desulfovibrionia</taxon>
        <taxon>Desulfovibrionales</taxon>
        <taxon>Desulfovibrionaceae</taxon>
        <taxon>Desulfovibrio</taxon>
    </lineage>
</organism>
<name>A0A848CI83_9BACT</name>
<protein>
    <submittedName>
        <fullName evidence="1">Uncharacterized protein</fullName>
    </submittedName>
</protein>
<reference evidence="1 2" key="1">
    <citation type="submission" date="2020-04" db="EMBL/GenBank/DDBJ databases">
        <authorList>
            <person name="Hitch T.C.A."/>
            <person name="Wylensek D."/>
            <person name="Clavel T."/>
        </authorList>
    </citation>
    <scope>NUCLEOTIDE SEQUENCE [LARGE SCALE GENOMIC DNA]</scope>
    <source>
        <strain evidence="1 2">PG-251-APC-1</strain>
    </source>
</reference>
<proteinExistence type="predicted"/>
<dbReference type="AlphaFoldDB" id="A0A848CI83"/>
<evidence type="ECO:0000313" key="2">
    <source>
        <dbReference type="Proteomes" id="UP000522333"/>
    </source>
</evidence>
<dbReference type="Proteomes" id="UP000522333">
    <property type="component" value="Unassembled WGS sequence"/>
</dbReference>